<feature type="domain" description="Beta-lactamase-related" evidence="1">
    <location>
        <begin position="25"/>
        <end position="391"/>
    </location>
</feature>
<dbReference type="InterPro" id="IPR012338">
    <property type="entry name" value="Beta-lactam/transpept-like"/>
</dbReference>
<dbReference type="AlphaFoldDB" id="A0A151GJR6"/>
<dbReference type="EMBL" id="LAYC01000002">
    <property type="protein sequence ID" value="KYK57373.1"/>
    <property type="molecule type" value="Genomic_DNA"/>
</dbReference>
<dbReference type="Gene3D" id="3.40.710.10">
    <property type="entry name" value="DD-peptidase/beta-lactamase superfamily"/>
    <property type="match status" value="1"/>
</dbReference>
<gene>
    <name evidence="2" type="ORF">DCS_04382</name>
</gene>
<proteinExistence type="predicted"/>
<dbReference type="InterPro" id="IPR050789">
    <property type="entry name" value="Diverse_Enzym_Activities"/>
</dbReference>
<evidence type="ECO:0000313" key="3">
    <source>
        <dbReference type="Proteomes" id="UP000076580"/>
    </source>
</evidence>
<accession>A0A151GJR6</accession>
<dbReference type="SUPFAM" id="SSF56601">
    <property type="entry name" value="beta-lactamase/transpeptidase-like"/>
    <property type="match status" value="1"/>
</dbReference>
<sequence length="411" mass="45242">MQFSAKVNEQLRSIVDEATLAGPDGIPGATVVIVADDGSEPFVHSAGRRGLVSTEDMTVDHVFWMASCTKMLTGLACMQLVERGLMRLDDSDQLEALFPEWKNLQVLREDGELVPKRKGITLRMLLTHTAGFGYSFTNERLRNWSFPAGIDEFSGYAEDINQPLLFQPGEGWEYGINLDWAGVALERATGTRLNDYIQDNICRPLGLASMSMMPTRDMKEKLAYMHQRSPEGTISPCDHLLRRPLTVQTEEEKDGLLHSGGAGMFAKPQEYCRIIGVLLNDGTCPRTGVKLLEKATVDEMFSNSIPQFPQFGRQGMPSTKPELTNTIPDIYPTVGNTTQGYGLTFMLTGGSTGRAEGTAGWAGLPNLYWWADRQNGIGGMVCTQILPFGDAKVIGMWLALEAAVYQALKEG</sequence>
<comment type="caution">
    <text evidence="2">The sequence shown here is derived from an EMBL/GenBank/DDBJ whole genome shotgun (WGS) entry which is preliminary data.</text>
</comment>
<dbReference type="PANTHER" id="PTHR43283">
    <property type="entry name" value="BETA-LACTAMASE-RELATED"/>
    <property type="match status" value="1"/>
</dbReference>
<dbReference type="Proteomes" id="UP000076580">
    <property type="component" value="Chromosome 02"/>
</dbReference>
<evidence type="ECO:0000313" key="2">
    <source>
        <dbReference type="EMBL" id="KYK57373.1"/>
    </source>
</evidence>
<dbReference type="GeneID" id="63717025"/>
<evidence type="ECO:0000259" key="1">
    <source>
        <dbReference type="Pfam" id="PF00144"/>
    </source>
</evidence>
<dbReference type="Pfam" id="PF00144">
    <property type="entry name" value="Beta-lactamase"/>
    <property type="match status" value="1"/>
</dbReference>
<reference evidence="2 3" key="1">
    <citation type="journal article" date="2016" name="Sci. Rep.">
        <title>Insights into Adaptations to a Near-Obligate Nematode Endoparasitic Lifestyle from the Finished Genome of Drechmeria coniospora.</title>
        <authorList>
            <person name="Zhang L."/>
            <person name="Zhou Z."/>
            <person name="Guo Q."/>
            <person name="Fokkens L."/>
            <person name="Miskei M."/>
            <person name="Pocsi I."/>
            <person name="Zhang W."/>
            <person name="Chen M."/>
            <person name="Wang L."/>
            <person name="Sun Y."/>
            <person name="Donzelli B.G."/>
            <person name="Gibson D.M."/>
            <person name="Nelson D.R."/>
            <person name="Luo J.G."/>
            <person name="Rep M."/>
            <person name="Liu H."/>
            <person name="Yang S."/>
            <person name="Wang J."/>
            <person name="Krasnoff S.B."/>
            <person name="Xu Y."/>
            <person name="Molnar I."/>
            <person name="Lin M."/>
        </authorList>
    </citation>
    <scope>NUCLEOTIDE SEQUENCE [LARGE SCALE GENOMIC DNA]</scope>
    <source>
        <strain evidence="2 3">ARSEF 6962</strain>
    </source>
</reference>
<name>A0A151GJR6_DRECN</name>
<dbReference type="InParanoid" id="A0A151GJR6"/>
<dbReference type="PANTHER" id="PTHR43283:SF3">
    <property type="entry name" value="BETA-LACTAMASE FAMILY PROTEIN (AFU_ORTHOLOGUE AFUA_5G07500)"/>
    <property type="match status" value="1"/>
</dbReference>
<dbReference type="STRING" id="98403.A0A151GJR6"/>
<protein>
    <recommendedName>
        <fullName evidence="1">Beta-lactamase-related domain-containing protein</fullName>
    </recommendedName>
</protein>
<dbReference type="RefSeq" id="XP_040656725.1">
    <property type="nucleotide sequence ID" value="XM_040801692.1"/>
</dbReference>
<dbReference type="OrthoDB" id="428260at2759"/>
<dbReference type="InterPro" id="IPR001466">
    <property type="entry name" value="Beta-lactam-related"/>
</dbReference>
<organism evidence="2 3">
    <name type="scientific">Drechmeria coniospora</name>
    <name type="common">Nematophagous fungus</name>
    <name type="synonym">Meria coniospora</name>
    <dbReference type="NCBI Taxonomy" id="98403"/>
    <lineage>
        <taxon>Eukaryota</taxon>
        <taxon>Fungi</taxon>
        <taxon>Dikarya</taxon>
        <taxon>Ascomycota</taxon>
        <taxon>Pezizomycotina</taxon>
        <taxon>Sordariomycetes</taxon>
        <taxon>Hypocreomycetidae</taxon>
        <taxon>Hypocreales</taxon>
        <taxon>Ophiocordycipitaceae</taxon>
        <taxon>Drechmeria</taxon>
    </lineage>
</organism>
<keyword evidence="3" id="KW-1185">Reference proteome</keyword>